<dbReference type="PROSITE" id="PS51721">
    <property type="entry name" value="G_CP"/>
    <property type="match status" value="1"/>
</dbReference>
<keyword evidence="9" id="KW-0342">GTP-binding</keyword>
<organism evidence="16 17">
    <name type="scientific">Pleurodeles waltl</name>
    <name type="common">Iberian ribbed newt</name>
    <dbReference type="NCBI Taxonomy" id="8319"/>
    <lineage>
        <taxon>Eukaryota</taxon>
        <taxon>Metazoa</taxon>
        <taxon>Chordata</taxon>
        <taxon>Craniata</taxon>
        <taxon>Vertebrata</taxon>
        <taxon>Euteleostomi</taxon>
        <taxon>Amphibia</taxon>
        <taxon>Batrachia</taxon>
        <taxon>Caudata</taxon>
        <taxon>Salamandroidea</taxon>
        <taxon>Salamandridae</taxon>
        <taxon>Pleurodelinae</taxon>
        <taxon>Pleurodeles</taxon>
    </lineage>
</organism>
<dbReference type="Pfam" id="PF08701">
    <property type="entry name" value="GN3L_Grn1"/>
    <property type="match status" value="1"/>
</dbReference>
<dbReference type="Pfam" id="PF01926">
    <property type="entry name" value="MMR_HSR1"/>
    <property type="match status" value="1"/>
</dbReference>
<sequence length="575" mass="63810">MKRPKLRKASKRMSCSKRFKIQKKVREHNRKLRKEAKKKGGPKRAKKDPGIPNDAPFKEEVLREAELRRQRLEELKQKQKLERQQEQAKKRKADGKKKDSATKKEPQKPEPCSRKPTTSTRDHDKHSPAFFCMELNKVMKDADVVLEVLDARDPLGCRCPQLEQAVMHAAGSKKLVLILNKIDLVPKEILDKWLDCLKEFPTVAFKCATRLQDRNQEVKRKVKEGCVEVSRGNTCLGDETLMNLLHGYSTNPEQVLKVAVVGFPNVGKSSLINSLKQMRACNAGPARGMTKCAQEVNIDKQIKLLDSPSIVAASSNSAVALCLRSAFDTSEADLPGAVDALLKHCPKQQVMLQYSIADYRSSPEFLVLLAQKKGMLGKGGIPDTASAARWLLCDWIGAKVSYHSQLPPSSTQHPGFSQAVIEQMCQGVNMKELEEKNKDTVKAVRCPNLAGSIVFQSPGLTDGILDESKLVAAEQPVGLEEEMGSDEDDEEDGDEDEDIADDDGEDLEITNHTVLSTSEPEGVRTPQTKGQAKKVVKDQQQPAGLPLKHETKGVTANLDRGAEPEDAYDFNTDYV</sequence>
<dbReference type="Proteomes" id="UP001066276">
    <property type="component" value="Chromosome 9"/>
</dbReference>
<keyword evidence="3" id="KW-1017">Isopeptide bond</keyword>
<evidence type="ECO:0000256" key="10">
    <source>
        <dbReference type="ARBA" id="ARBA00023242"/>
    </source>
</evidence>
<evidence type="ECO:0000313" key="17">
    <source>
        <dbReference type="Proteomes" id="UP001066276"/>
    </source>
</evidence>
<evidence type="ECO:0000256" key="1">
    <source>
        <dbReference type="ARBA" id="ARBA00004604"/>
    </source>
</evidence>
<keyword evidence="5" id="KW-0547">Nucleotide-binding</keyword>
<protein>
    <recommendedName>
        <fullName evidence="2">Guanine nucleotide-binding protein-like 3</fullName>
    </recommendedName>
    <alternativeName>
        <fullName evidence="13">Nucleolar GTP-binding protein 3</fullName>
    </alternativeName>
    <alternativeName>
        <fullName evidence="12">Nucleostemin</fullName>
    </alternativeName>
</protein>
<evidence type="ECO:0000256" key="4">
    <source>
        <dbReference type="ARBA" id="ARBA00022553"/>
    </source>
</evidence>
<dbReference type="Gene3D" id="3.40.50.300">
    <property type="entry name" value="P-loop containing nucleotide triphosphate hydrolases"/>
    <property type="match status" value="1"/>
</dbReference>
<dbReference type="EMBL" id="JANPWB010000013">
    <property type="protein sequence ID" value="KAJ1111591.1"/>
    <property type="molecule type" value="Genomic_DNA"/>
</dbReference>
<evidence type="ECO:0000259" key="15">
    <source>
        <dbReference type="PROSITE" id="PS51721"/>
    </source>
</evidence>
<evidence type="ECO:0000256" key="2">
    <source>
        <dbReference type="ARBA" id="ARBA00016532"/>
    </source>
</evidence>
<dbReference type="GO" id="GO:0005730">
    <property type="term" value="C:nucleolus"/>
    <property type="evidence" value="ECO:0007669"/>
    <property type="project" value="UniProtKB-SubCell"/>
</dbReference>
<reference evidence="16" key="1">
    <citation type="journal article" date="2022" name="bioRxiv">
        <title>Sequencing and chromosome-scale assembly of the giantPleurodeles waltlgenome.</title>
        <authorList>
            <person name="Brown T."/>
            <person name="Elewa A."/>
            <person name="Iarovenko S."/>
            <person name="Subramanian E."/>
            <person name="Araus A.J."/>
            <person name="Petzold A."/>
            <person name="Susuki M."/>
            <person name="Suzuki K.-i.T."/>
            <person name="Hayashi T."/>
            <person name="Toyoda A."/>
            <person name="Oliveira C."/>
            <person name="Osipova E."/>
            <person name="Leigh N.D."/>
            <person name="Simon A."/>
            <person name="Yun M.H."/>
        </authorList>
    </citation>
    <scope>NUCLEOTIDE SEQUENCE</scope>
    <source>
        <strain evidence="16">20211129_DDA</strain>
        <tissue evidence="16">Liver</tissue>
    </source>
</reference>
<proteinExistence type="predicted"/>
<evidence type="ECO:0000256" key="7">
    <source>
        <dbReference type="ARBA" id="ARBA00022990"/>
    </source>
</evidence>
<evidence type="ECO:0000256" key="9">
    <source>
        <dbReference type="ARBA" id="ARBA00023134"/>
    </source>
</evidence>
<feature type="compositionally biased region" description="Acidic residues" evidence="14">
    <location>
        <begin position="479"/>
        <end position="508"/>
    </location>
</feature>
<evidence type="ECO:0000256" key="12">
    <source>
        <dbReference type="ARBA" id="ARBA00079460"/>
    </source>
</evidence>
<gene>
    <name evidence="16" type="ORF">NDU88_008908</name>
</gene>
<keyword evidence="10" id="KW-0539">Nucleus</keyword>
<accession>A0AAV7N6A9</accession>
<evidence type="ECO:0000256" key="8">
    <source>
        <dbReference type="ARBA" id="ARBA00023054"/>
    </source>
</evidence>
<keyword evidence="17" id="KW-1185">Reference proteome</keyword>
<comment type="function">
    <text evidence="11">May be required to maintain the proliferative capacity of stem cells. Stabilizes MDM2 by preventing its ubiquitination, and hence proteasomal degradation.</text>
</comment>
<keyword evidence="6" id="KW-0832">Ubl conjugation</keyword>
<comment type="subcellular location">
    <subcellularLocation>
        <location evidence="1">Nucleus</location>
        <location evidence="1">Nucleolus</location>
    </subcellularLocation>
</comment>
<evidence type="ECO:0000256" key="5">
    <source>
        <dbReference type="ARBA" id="ARBA00022741"/>
    </source>
</evidence>
<dbReference type="InterPro" id="IPR006073">
    <property type="entry name" value="GTP-bd"/>
</dbReference>
<dbReference type="PANTHER" id="PTHR11089">
    <property type="entry name" value="GTP-BINDING PROTEIN-RELATED"/>
    <property type="match status" value="1"/>
</dbReference>
<dbReference type="Gene3D" id="1.10.1580.10">
    <property type="match status" value="1"/>
</dbReference>
<dbReference type="AlphaFoldDB" id="A0AAV7N6A9"/>
<dbReference type="InterPro" id="IPR030378">
    <property type="entry name" value="G_CP_dom"/>
</dbReference>
<dbReference type="PRINTS" id="PR00326">
    <property type="entry name" value="GTP1OBG"/>
</dbReference>
<feature type="region of interest" description="Disordered" evidence="14">
    <location>
        <begin position="475"/>
        <end position="575"/>
    </location>
</feature>
<dbReference type="SUPFAM" id="SSF52540">
    <property type="entry name" value="P-loop containing nucleoside triphosphate hydrolases"/>
    <property type="match status" value="1"/>
</dbReference>
<feature type="domain" description="CP-type G" evidence="15">
    <location>
        <begin position="132"/>
        <end position="313"/>
    </location>
</feature>
<name>A0AAV7N6A9_PLEWA</name>
<evidence type="ECO:0000256" key="3">
    <source>
        <dbReference type="ARBA" id="ARBA00022499"/>
    </source>
</evidence>
<dbReference type="PANTHER" id="PTHR11089:SF11">
    <property type="entry name" value="GUANINE NUCLEOTIDE-BINDING PROTEIN-LIKE 3"/>
    <property type="match status" value="1"/>
</dbReference>
<dbReference type="InterPro" id="IPR014813">
    <property type="entry name" value="Gnl3_N_dom"/>
</dbReference>
<keyword evidence="8" id="KW-0175">Coiled coil</keyword>
<dbReference type="InterPro" id="IPR050755">
    <property type="entry name" value="TRAFAC_YlqF/YawG_RiboMat"/>
</dbReference>
<dbReference type="GO" id="GO:0005525">
    <property type="term" value="F:GTP binding"/>
    <property type="evidence" value="ECO:0007669"/>
    <property type="project" value="UniProtKB-KW"/>
</dbReference>
<feature type="compositionally biased region" description="Basic residues" evidence="14">
    <location>
        <begin position="1"/>
        <end position="46"/>
    </location>
</feature>
<evidence type="ECO:0000256" key="11">
    <source>
        <dbReference type="ARBA" id="ARBA00055611"/>
    </source>
</evidence>
<keyword evidence="7" id="KW-0007">Acetylation</keyword>
<dbReference type="InterPro" id="IPR027417">
    <property type="entry name" value="P-loop_NTPase"/>
</dbReference>
<evidence type="ECO:0000256" key="6">
    <source>
        <dbReference type="ARBA" id="ARBA00022843"/>
    </source>
</evidence>
<keyword evidence="4" id="KW-0597">Phosphoprotein</keyword>
<dbReference type="InterPro" id="IPR023179">
    <property type="entry name" value="GTP-bd_ortho_bundle_sf"/>
</dbReference>
<evidence type="ECO:0000313" key="16">
    <source>
        <dbReference type="EMBL" id="KAJ1111591.1"/>
    </source>
</evidence>
<dbReference type="FunFam" id="3.40.50.300:FF:001106">
    <property type="entry name" value="Guanine nucleotide-binding protein-like 3"/>
    <property type="match status" value="1"/>
</dbReference>
<feature type="compositionally biased region" description="Polar residues" evidence="14">
    <location>
        <begin position="510"/>
        <end position="530"/>
    </location>
</feature>
<evidence type="ECO:0000256" key="14">
    <source>
        <dbReference type="SAM" id="MobiDB-lite"/>
    </source>
</evidence>
<evidence type="ECO:0000256" key="13">
    <source>
        <dbReference type="ARBA" id="ARBA00080023"/>
    </source>
</evidence>
<feature type="region of interest" description="Disordered" evidence="14">
    <location>
        <begin position="1"/>
        <end position="125"/>
    </location>
</feature>
<feature type="compositionally biased region" description="Basic and acidic residues" evidence="14">
    <location>
        <begin position="56"/>
        <end position="88"/>
    </location>
</feature>
<comment type="caution">
    <text evidence="16">The sequence shown here is derived from an EMBL/GenBank/DDBJ whole genome shotgun (WGS) entry which is preliminary data.</text>
</comment>
<dbReference type="CDD" id="cd04178">
    <property type="entry name" value="Nucleostemin_like"/>
    <property type="match status" value="1"/>
</dbReference>
<feature type="compositionally biased region" description="Basic and acidic residues" evidence="14">
    <location>
        <begin position="96"/>
        <end position="113"/>
    </location>
</feature>